<dbReference type="OrthoDB" id="7042322at2759"/>
<keyword evidence="1" id="KW-0812">Transmembrane</keyword>
<dbReference type="EMBL" id="GL763185">
    <property type="protein sequence ID" value="EFZ20086.1"/>
    <property type="molecule type" value="Genomic_DNA"/>
</dbReference>
<reference evidence="2" key="1">
    <citation type="journal article" date="2011" name="Proc. Natl. Acad. Sci. U.S.A.">
        <title>The genome of the fire ant Solenopsis invicta.</title>
        <authorList>
            <person name="Wurm Y."/>
            <person name="Wang J."/>
            <person name="Riba-Grognuz O."/>
            <person name="Corona M."/>
            <person name="Nygaard S."/>
            <person name="Hunt B.G."/>
            <person name="Ingram K.K."/>
            <person name="Falquet L."/>
            <person name="Nipitwattanaphon M."/>
            <person name="Gotzek D."/>
            <person name="Dijkstra M.B."/>
            <person name="Oettler J."/>
            <person name="Comtesse F."/>
            <person name="Shih C.J."/>
            <person name="Wu W.J."/>
            <person name="Yang C.C."/>
            <person name="Thomas J."/>
            <person name="Beaudoing E."/>
            <person name="Pradervand S."/>
            <person name="Flegel V."/>
            <person name="Cook E.D."/>
            <person name="Fabbretti R."/>
            <person name="Stockinger H."/>
            <person name="Long L."/>
            <person name="Farmerie W.G."/>
            <person name="Oakey J."/>
            <person name="Boomsma J.J."/>
            <person name="Pamilo P."/>
            <person name="Yi S.V."/>
            <person name="Heinze J."/>
            <person name="Goodisman M.A."/>
            <person name="Farinelli L."/>
            <person name="Harshman K."/>
            <person name="Hulo N."/>
            <person name="Cerutti L."/>
            <person name="Xenarios I."/>
            <person name="Shoemaker D."/>
            <person name="Keller L."/>
        </authorList>
    </citation>
    <scope>NUCLEOTIDE SEQUENCE [LARGE SCALE GENOMIC DNA]</scope>
</reference>
<feature type="transmembrane region" description="Helical" evidence="1">
    <location>
        <begin position="101"/>
        <end position="120"/>
    </location>
</feature>
<protein>
    <submittedName>
        <fullName evidence="2">Uncharacterized protein</fullName>
    </submittedName>
</protein>
<keyword evidence="1" id="KW-0472">Membrane</keyword>
<proteinExistence type="predicted"/>
<dbReference type="AlphaFoldDB" id="E9IH66"/>
<evidence type="ECO:0000256" key="1">
    <source>
        <dbReference type="SAM" id="Phobius"/>
    </source>
</evidence>
<sequence length="181" mass="21130">MDQVYIDRETGEDLIHSFYDCDICRAIDSMTVNDAETGEPEISLADHATIGCHLRKVPFQIPKEVKEKTSKKRYMELEPVPTGASFGQINPVCLFLPAIIYFRWFLALLMLFEVILHVWAHHKNKTLKNANVYFRSPFHDISAEFCALCQNETCMNRVGKMHQIRMHKFLRQCNYMKRVVT</sequence>
<dbReference type="HOGENOM" id="CLU_136386_0_0_1"/>
<dbReference type="OMA" id="LHIWAHH"/>
<evidence type="ECO:0000313" key="2">
    <source>
        <dbReference type="EMBL" id="EFZ20086.1"/>
    </source>
</evidence>
<keyword evidence="1" id="KW-1133">Transmembrane helix</keyword>
<feature type="non-terminal residue" evidence="2">
    <location>
        <position position="181"/>
    </location>
</feature>
<accession>E9IH66</accession>
<name>E9IH66_SOLIN</name>
<gene>
    <name evidence="2" type="ORF">SINV_04665</name>
</gene>
<organism>
    <name type="scientific">Solenopsis invicta</name>
    <name type="common">Red imported fire ant</name>
    <name type="synonym">Solenopsis wagneri</name>
    <dbReference type="NCBI Taxonomy" id="13686"/>
    <lineage>
        <taxon>Eukaryota</taxon>
        <taxon>Metazoa</taxon>
        <taxon>Ecdysozoa</taxon>
        <taxon>Arthropoda</taxon>
        <taxon>Hexapoda</taxon>
        <taxon>Insecta</taxon>
        <taxon>Pterygota</taxon>
        <taxon>Neoptera</taxon>
        <taxon>Endopterygota</taxon>
        <taxon>Hymenoptera</taxon>
        <taxon>Apocrita</taxon>
        <taxon>Aculeata</taxon>
        <taxon>Formicoidea</taxon>
        <taxon>Formicidae</taxon>
        <taxon>Myrmicinae</taxon>
        <taxon>Solenopsis</taxon>
    </lineage>
</organism>